<dbReference type="GO" id="GO:0016757">
    <property type="term" value="F:glycosyltransferase activity"/>
    <property type="evidence" value="ECO:0007669"/>
    <property type="project" value="UniProtKB-KW"/>
</dbReference>
<accession>A0A9Q0H704</accession>
<dbReference type="InterPro" id="IPR044174">
    <property type="entry name" value="BC10-like"/>
</dbReference>
<protein>
    <recommendedName>
        <fullName evidence="6">At3g05675-like ankyrin-like domain-containing protein</fullName>
    </recommendedName>
</protein>
<feature type="domain" description="At3g05675-like ankyrin-like" evidence="6">
    <location>
        <begin position="229"/>
        <end position="298"/>
    </location>
</feature>
<gene>
    <name evidence="7" type="ORF">NE237_020314</name>
</gene>
<dbReference type="EMBL" id="JAMYWD010000009">
    <property type="protein sequence ID" value="KAJ4960404.1"/>
    <property type="molecule type" value="Genomic_DNA"/>
</dbReference>
<keyword evidence="4" id="KW-0472">Membrane</keyword>
<keyword evidence="3" id="KW-0808">Transferase</keyword>
<evidence type="ECO:0000313" key="8">
    <source>
        <dbReference type="Proteomes" id="UP001141806"/>
    </source>
</evidence>
<evidence type="ECO:0000259" key="6">
    <source>
        <dbReference type="Pfam" id="PF25553"/>
    </source>
</evidence>
<dbReference type="Pfam" id="PF25553">
    <property type="entry name" value="BTB-POZ_ANK-like"/>
    <property type="match status" value="1"/>
</dbReference>
<name>A0A9Q0H704_9MAGN</name>
<comment type="caution">
    <text evidence="7">The sequence shown here is derived from an EMBL/GenBank/DDBJ whole genome shotgun (WGS) entry which is preliminary data.</text>
</comment>
<proteinExistence type="predicted"/>
<dbReference type="Proteomes" id="UP001141806">
    <property type="component" value="Unassembled WGS sequence"/>
</dbReference>
<sequence length="311" mass="35584">MGNSNNNQCGKVINAERRLLANALLDFSNERFVLLSETCIPLLNFATVYTYLINSNHSFLGSFDDPRRADEHYLPTLVAKLHLKLNSNRSLTWVDWTHGCLHPKITALPLASLGRVEKRSYQRGQVRYCNRGETVYFFHLQNHHRFPPLKGFIRDLGFTSWKFCNKGIVRVPQGKWEFELIIALWSVGVFLNLERRLDHDGPPLAIAAAADAVAAGGVPPWNWRETPGNVHRYEVRRVTARLFVGIGKGQLLASKEVRCLLLQTWLEPFYDDFGWMRRVSKGLDQHLIEDGLSNTIKATRYEDEDVLLGIL</sequence>
<organism evidence="7 8">
    <name type="scientific">Protea cynaroides</name>
    <dbReference type="NCBI Taxonomy" id="273540"/>
    <lineage>
        <taxon>Eukaryota</taxon>
        <taxon>Viridiplantae</taxon>
        <taxon>Streptophyta</taxon>
        <taxon>Embryophyta</taxon>
        <taxon>Tracheophyta</taxon>
        <taxon>Spermatophyta</taxon>
        <taxon>Magnoliopsida</taxon>
        <taxon>Proteales</taxon>
        <taxon>Proteaceae</taxon>
        <taxon>Protea</taxon>
    </lineage>
</organism>
<dbReference type="AlphaFoldDB" id="A0A9Q0H704"/>
<dbReference type="PANTHER" id="PTHR31042">
    <property type="entry name" value="CORE-2/I-BRANCHING BETA-1,6-N-ACETYLGLUCOSAMINYLTRANSFERASE FAMILY PROTEIN-RELATED"/>
    <property type="match status" value="1"/>
</dbReference>
<evidence type="ECO:0000256" key="4">
    <source>
        <dbReference type="ARBA" id="ARBA00023136"/>
    </source>
</evidence>
<reference evidence="7" key="1">
    <citation type="journal article" date="2023" name="Plant J.">
        <title>The genome of the king protea, Protea cynaroides.</title>
        <authorList>
            <person name="Chang J."/>
            <person name="Duong T.A."/>
            <person name="Schoeman C."/>
            <person name="Ma X."/>
            <person name="Roodt D."/>
            <person name="Barker N."/>
            <person name="Li Z."/>
            <person name="Van de Peer Y."/>
            <person name="Mizrachi E."/>
        </authorList>
    </citation>
    <scope>NUCLEOTIDE SEQUENCE</scope>
    <source>
        <tissue evidence="7">Young leaves</tissue>
    </source>
</reference>
<evidence type="ECO:0000256" key="3">
    <source>
        <dbReference type="ARBA" id="ARBA00022679"/>
    </source>
</evidence>
<comment type="subcellular location">
    <subcellularLocation>
        <location evidence="1">Membrane</location>
        <topology evidence="1">Single-pass type II membrane protein</topology>
    </subcellularLocation>
</comment>
<dbReference type="OrthoDB" id="191334at2759"/>
<dbReference type="InterPro" id="IPR003406">
    <property type="entry name" value="Glyco_trans_14"/>
</dbReference>
<keyword evidence="8" id="KW-1185">Reference proteome</keyword>
<dbReference type="InterPro" id="IPR058039">
    <property type="entry name" value="At3g05675-like_ankyrin"/>
</dbReference>
<dbReference type="PANTHER" id="PTHR31042:SF91">
    <property type="entry name" value="CORE-2_I-BRANCHING BETA-1,6-N-ACETYLGLUCOSAMINYLTRANSFERASE FAMILY PROTEIN"/>
    <property type="match status" value="1"/>
</dbReference>
<dbReference type="GO" id="GO:0016020">
    <property type="term" value="C:membrane"/>
    <property type="evidence" value="ECO:0007669"/>
    <property type="project" value="UniProtKB-SubCell"/>
</dbReference>
<evidence type="ECO:0000256" key="5">
    <source>
        <dbReference type="ARBA" id="ARBA00023180"/>
    </source>
</evidence>
<keyword evidence="2" id="KW-0328">Glycosyltransferase</keyword>
<evidence type="ECO:0000256" key="2">
    <source>
        <dbReference type="ARBA" id="ARBA00022676"/>
    </source>
</evidence>
<dbReference type="Pfam" id="PF02485">
    <property type="entry name" value="Branch"/>
    <property type="match status" value="2"/>
</dbReference>
<keyword evidence="5" id="KW-0325">Glycoprotein</keyword>
<evidence type="ECO:0000256" key="1">
    <source>
        <dbReference type="ARBA" id="ARBA00004606"/>
    </source>
</evidence>
<evidence type="ECO:0000313" key="7">
    <source>
        <dbReference type="EMBL" id="KAJ4960404.1"/>
    </source>
</evidence>